<dbReference type="InterPro" id="IPR050121">
    <property type="entry name" value="Cytochrome_P450_monoxygenase"/>
</dbReference>
<keyword evidence="5 6" id="KW-0408">Iron</keyword>
<organism evidence="7 8">
    <name type="scientific">Talaromyces proteolyticus</name>
    <dbReference type="NCBI Taxonomy" id="1131652"/>
    <lineage>
        <taxon>Eukaryota</taxon>
        <taxon>Fungi</taxon>
        <taxon>Dikarya</taxon>
        <taxon>Ascomycota</taxon>
        <taxon>Pezizomycotina</taxon>
        <taxon>Eurotiomycetes</taxon>
        <taxon>Eurotiomycetidae</taxon>
        <taxon>Eurotiales</taxon>
        <taxon>Trichocomaceae</taxon>
        <taxon>Talaromyces</taxon>
        <taxon>Talaromyces sect. Bacilispori</taxon>
    </lineage>
</organism>
<dbReference type="InterPro" id="IPR001128">
    <property type="entry name" value="Cyt_P450"/>
</dbReference>
<keyword evidence="8" id="KW-1185">Reference proteome</keyword>
<comment type="cofactor">
    <cofactor evidence="1">
        <name>heme</name>
        <dbReference type="ChEBI" id="CHEBI:30413"/>
    </cofactor>
</comment>
<evidence type="ECO:0000256" key="2">
    <source>
        <dbReference type="ARBA" id="ARBA00010617"/>
    </source>
</evidence>
<accession>A0AAD4PVW1</accession>
<dbReference type="Pfam" id="PF00067">
    <property type="entry name" value="p450"/>
    <property type="match status" value="2"/>
</dbReference>
<sequence length="257" mass="29229">MDDIVRREITNGWEGKRAPDYKNRVIFDETAVRFRHLRRCGSTMMGAIKFLSENQRAQSQLRTSLRDAFVTATKESRKLLIQEITSTRIPYLDAVSEEIFRMAGTIPSHVRTATEDTVVLGHVIPKGTDVLLSINGPGFTSPGFTIDENKRTESCRSTKGEKKQWDMDMFCLERWLVKSGKECVDRGAAPQMLFSLGPRGCFGKRSGQLNVRVLLVLLMWHFKFLPLPDELISDGIENFICRPRARICSVGKRTLMN</sequence>
<evidence type="ECO:0000256" key="4">
    <source>
        <dbReference type="ARBA" id="ARBA00023002"/>
    </source>
</evidence>
<dbReference type="RefSeq" id="XP_046069607.1">
    <property type="nucleotide sequence ID" value="XM_046209945.1"/>
</dbReference>
<dbReference type="EMBL" id="JAJTJA010000009">
    <property type="protein sequence ID" value="KAH8693937.1"/>
    <property type="molecule type" value="Genomic_DNA"/>
</dbReference>
<dbReference type="GeneID" id="70240232"/>
<dbReference type="PANTHER" id="PTHR24305:SF232">
    <property type="entry name" value="P450, PUTATIVE (EUROFUNG)-RELATED"/>
    <property type="match status" value="1"/>
</dbReference>
<dbReference type="InterPro" id="IPR017972">
    <property type="entry name" value="Cyt_P450_CS"/>
</dbReference>
<name>A0AAD4PVW1_9EURO</name>
<evidence type="ECO:0000256" key="6">
    <source>
        <dbReference type="RuleBase" id="RU000461"/>
    </source>
</evidence>
<evidence type="ECO:0000256" key="5">
    <source>
        <dbReference type="ARBA" id="ARBA00023004"/>
    </source>
</evidence>
<proteinExistence type="inferred from homology"/>
<dbReference type="Gene3D" id="1.10.630.10">
    <property type="entry name" value="Cytochrome P450"/>
    <property type="match status" value="1"/>
</dbReference>
<dbReference type="GO" id="GO:0016705">
    <property type="term" value="F:oxidoreductase activity, acting on paired donors, with incorporation or reduction of molecular oxygen"/>
    <property type="evidence" value="ECO:0007669"/>
    <property type="project" value="InterPro"/>
</dbReference>
<dbReference type="PANTHER" id="PTHR24305">
    <property type="entry name" value="CYTOCHROME P450"/>
    <property type="match status" value="1"/>
</dbReference>
<evidence type="ECO:0000313" key="7">
    <source>
        <dbReference type="EMBL" id="KAH8693937.1"/>
    </source>
</evidence>
<dbReference type="AlphaFoldDB" id="A0AAD4PVW1"/>
<dbReference type="GO" id="GO:0004497">
    <property type="term" value="F:monooxygenase activity"/>
    <property type="evidence" value="ECO:0007669"/>
    <property type="project" value="UniProtKB-KW"/>
</dbReference>
<gene>
    <name evidence="7" type="ORF">BGW36DRAFT_212944</name>
</gene>
<dbReference type="InterPro" id="IPR036396">
    <property type="entry name" value="Cyt_P450_sf"/>
</dbReference>
<keyword evidence="3 6" id="KW-0479">Metal-binding</keyword>
<dbReference type="SUPFAM" id="SSF48264">
    <property type="entry name" value="Cytochrome P450"/>
    <property type="match status" value="1"/>
</dbReference>
<reference evidence="7" key="1">
    <citation type="submission" date="2021-12" db="EMBL/GenBank/DDBJ databases">
        <title>Convergent genome expansion in fungi linked to evolution of root-endophyte symbiosis.</title>
        <authorList>
            <consortium name="DOE Joint Genome Institute"/>
            <person name="Ke Y.-H."/>
            <person name="Bonito G."/>
            <person name="Liao H.-L."/>
            <person name="Looney B."/>
            <person name="Rojas-Flechas A."/>
            <person name="Nash J."/>
            <person name="Hameed K."/>
            <person name="Schadt C."/>
            <person name="Martin F."/>
            <person name="Crous P.W."/>
            <person name="Miettinen O."/>
            <person name="Magnuson J.K."/>
            <person name="Labbe J."/>
            <person name="Jacobson D."/>
            <person name="Doktycz M.J."/>
            <person name="Veneault-Fourrey C."/>
            <person name="Kuo A."/>
            <person name="Mondo S."/>
            <person name="Calhoun S."/>
            <person name="Riley R."/>
            <person name="Ohm R."/>
            <person name="LaButti K."/>
            <person name="Andreopoulos B."/>
            <person name="Pangilinan J."/>
            <person name="Nolan M."/>
            <person name="Tritt A."/>
            <person name="Clum A."/>
            <person name="Lipzen A."/>
            <person name="Daum C."/>
            <person name="Barry K."/>
            <person name="Grigoriev I.V."/>
            <person name="Vilgalys R."/>
        </authorList>
    </citation>
    <scope>NUCLEOTIDE SEQUENCE</scope>
    <source>
        <strain evidence="7">PMI_201</strain>
    </source>
</reference>
<dbReference type="PROSITE" id="PS00086">
    <property type="entry name" value="CYTOCHROME_P450"/>
    <property type="match status" value="1"/>
</dbReference>
<comment type="similarity">
    <text evidence="2 6">Belongs to the cytochrome P450 family.</text>
</comment>
<evidence type="ECO:0000256" key="1">
    <source>
        <dbReference type="ARBA" id="ARBA00001971"/>
    </source>
</evidence>
<keyword evidence="6" id="KW-0349">Heme</keyword>
<comment type="caution">
    <text evidence="7">The sequence shown here is derived from an EMBL/GenBank/DDBJ whole genome shotgun (WGS) entry which is preliminary data.</text>
</comment>
<evidence type="ECO:0000256" key="3">
    <source>
        <dbReference type="ARBA" id="ARBA00022723"/>
    </source>
</evidence>
<dbReference type="Proteomes" id="UP001201262">
    <property type="component" value="Unassembled WGS sequence"/>
</dbReference>
<protein>
    <submittedName>
        <fullName evidence="7">Cytochrome P450</fullName>
    </submittedName>
</protein>
<evidence type="ECO:0000313" key="8">
    <source>
        <dbReference type="Proteomes" id="UP001201262"/>
    </source>
</evidence>
<dbReference type="GO" id="GO:0005506">
    <property type="term" value="F:iron ion binding"/>
    <property type="evidence" value="ECO:0007669"/>
    <property type="project" value="InterPro"/>
</dbReference>
<keyword evidence="6" id="KW-0503">Monooxygenase</keyword>
<dbReference type="GO" id="GO:0020037">
    <property type="term" value="F:heme binding"/>
    <property type="evidence" value="ECO:0007669"/>
    <property type="project" value="InterPro"/>
</dbReference>
<keyword evidence="4 6" id="KW-0560">Oxidoreductase</keyword>